<dbReference type="InterPro" id="IPR018060">
    <property type="entry name" value="HTH_AraC"/>
</dbReference>
<comment type="caution">
    <text evidence="5">The sequence shown here is derived from an EMBL/GenBank/DDBJ whole genome shotgun (WGS) entry which is preliminary data.</text>
</comment>
<dbReference type="Gene3D" id="1.10.10.60">
    <property type="entry name" value="Homeodomain-like"/>
    <property type="match status" value="1"/>
</dbReference>
<protein>
    <recommendedName>
        <fullName evidence="4">HTH araC/xylS-type domain-containing protein</fullName>
    </recommendedName>
</protein>
<dbReference type="InterPro" id="IPR009057">
    <property type="entry name" value="Homeodomain-like_sf"/>
</dbReference>
<dbReference type="GO" id="GO:0000976">
    <property type="term" value="F:transcription cis-regulatory region binding"/>
    <property type="evidence" value="ECO:0007669"/>
    <property type="project" value="TreeGrafter"/>
</dbReference>
<keyword evidence="1" id="KW-0805">Transcription regulation</keyword>
<evidence type="ECO:0000259" key="4">
    <source>
        <dbReference type="PROSITE" id="PS01124"/>
    </source>
</evidence>
<keyword evidence="6" id="KW-1185">Reference proteome</keyword>
<dbReference type="InterPro" id="IPR032687">
    <property type="entry name" value="AraC-type_N"/>
</dbReference>
<evidence type="ECO:0000313" key="6">
    <source>
        <dbReference type="Proteomes" id="UP000030380"/>
    </source>
</evidence>
<evidence type="ECO:0000256" key="1">
    <source>
        <dbReference type="ARBA" id="ARBA00023015"/>
    </source>
</evidence>
<keyword evidence="3" id="KW-0804">Transcription</keyword>
<dbReference type="STRING" id="505317.OA57_07960"/>
<dbReference type="SMART" id="SM00342">
    <property type="entry name" value="HTH_ARAC"/>
    <property type="match status" value="1"/>
</dbReference>
<accession>A0A0A3B8T9</accession>
<dbReference type="Pfam" id="PF12625">
    <property type="entry name" value="Arabinose_bd"/>
    <property type="match status" value="1"/>
</dbReference>
<dbReference type="GO" id="GO:0005829">
    <property type="term" value="C:cytosol"/>
    <property type="evidence" value="ECO:0007669"/>
    <property type="project" value="TreeGrafter"/>
</dbReference>
<feature type="domain" description="HTH araC/xylS-type" evidence="4">
    <location>
        <begin position="230"/>
        <end position="328"/>
    </location>
</feature>
<dbReference type="PROSITE" id="PS01124">
    <property type="entry name" value="HTH_ARAC_FAMILY_2"/>
    <property type="match status" value="1"/>
</dbReference>
<gene>
    <name evidence="5" type="ORF">OA57_07960</name>
</gene>
<evidence type="ECO:0000256" key="2">
    <source>
        <dbReference type="ARBA" id="ARBA00023125"/>
    </source>
</evidence>
<dbReference type="Proteomes" id="UP000030380">
    <property type="component" value="Unassembled WGS sequence"/>
</dbReference>
<keyword evidence="2" id="KW-0238">DNA-binding</keyword>
<dbReference type="PANTHER" id="PTHR47894:SF1">
    <property type="entry name" value="HTH-TYPE TRANSCRIPTIONAL REGULATOR VQSM"/>
    <property type="match status" value="1"/>
</dbReference>
<dbReference type="AlphaFoldDB" id="A0A0A3B8T9"/>
<dbReference type="GO" id="GO:0003700">
    <property type="term" value="F:DNA-binding transcription factor activity"/>
    <property type="evidence" value="ECO:0007669"/>
    <property type="project" value="InterPro"/>
</dbReference>
<evidence type="ECO:0000313" key="5">
    <source>
        <dbReference type="EMBL" id="KGQ69999.1"/>
    </source>
</evidence>
<dbReference type="SUPFAM" id="SSF46689">
    <property type="entry name" value="Homeodomain-like"/>
    <property type="match status" value="1"/>
</dbReference>
<dbReference type="EMBL" id="JSUM01000013">
    <property type="protein sequence ID" value="KGQ69999.1"/>
    <property type="molecule type" value="Genomic_DNA"/>
</dbReference>
<dbReference type="PANTHER" id="PTHR47894">
    <property type="entry name" value="HTH-TYPE TRANSCRIPTIONAL REGULATOR GADX"/>
    <property type="match status" value="1"/>
</dbReference>
<reference evidence="5 6" key="1">
    <citation type="submission" date="2014-11" db="EMBL/GenBank/DDBJ databases">
        <title>Draft genome sequence of Chelonobacter oris 1662T, associated with respiratory disease in Hermann's Tortoises.</title>
        <authorList>
            <person name="Kudirkiene E."/>
            <person name="Hansen M.J."/>
            <person name="Bojesen A.M."/>
        </authorList>
    </citation>
    <scope>NUCLEOTIDE SEQUENCE [LARGE SCALE GENOMIC DNA]</scope>
    <source>
        <strain evidence="5 6">1662</strain>
    </source>
</reference>
<dbReference type="Pfam" id="PF12833">
    <property type="entry name" value="HTH_18"/>
    <property type="match status" value="1"/>
</dbReference>
<evidence type="ECO:0000256" key="3">
    <source>
        <dbReference type="ARBA" id="ARBA00023163"/>
    </source>
</evidence>
<name>A0A0A3B8T9_9PAST</name>
<proteinExistence type="predicted"/>
<organism evidence="5 6">
    <name type="scientific">Chelonobacter oris</name>
    <dbReference type="NCBI Taxonomy" id="505317"/>
    <lineage>
        <taxon>Bacteria</taxon>
        <taxon>Pseudomonadati</taxon>
        <taxon>Pseudomonadota</taxon>
        <taxon>Gammaproteobacteria</taxon>
        <taxon>Pasteurellales</taxon>
        <taxon>Pasteurellaceae</taxon>
        <taxon>Chelonobacter</taxon>
    </lineage>
</organism>
<sequence length="332" mass="37461">MHAPDKFPLNHNILIQISSMGMDIVQLMKAAGISPTVLSDSRPTLPTAHYFAFWQAVAQQSGDPLLGLKIDGGDNQAGCDPATIVMMHSCHFLAALERLARYKKMVCPQRICIDRRAEETAVSSQWPFSEQPEPDIISDMFFRSIQHTLVLSLNPTPAPLRIELTRNRIPPGYQAYFGCPIITQAERNAIVYANRTLELPLNNHNAELLHLFQPLLAQNSGAPYPQSLQQQVQQEIARLLNGNKPTLEQIAARLFITPRTLQRRLKAENLSFGRLLEATRAQTAEQLLQRQDMGIGEIAFYLGYQETHSFSRAFHQWHGISPLQWRKQHGLA</sequence>